<feature type="transmembrane region" description="Helical" evidence="1">
    <location>
        <begin position="141"/>
        <end position="165"/>
    </location>
</feature>
<sequence>MLQAARSSISNWNPQLVRELKGRWKNRNISLAILASFFTQFFIYLNFQNKIPNEYHRTSRYCIGNPPTEELSVSQMYNPPNNYCLEDLVINWQLWWLDLFTWLSVFGIIILLVAGTYILISDLAKEEQTGTLSFVRLSPRSVSNLLIGKILGAPLIIYGVILLGLPLHLLSGIKAEIPVSLILGFYLVVMASCAFFFSAALLYGLVTTGLGTFQSWLGTGIVLFFLFAMSQGGYNNFWINHNPSDWVTLFYPGKILPYLIGETPHSLDTIGYFNLKEAQSLTWYGFPVWNNAYGTIALLVINYSWWTYWVWQGLKRRFHNAQNSLLSKEKSYWFTGSLTVSLIGFMVASDQNLAMNFRVLLTIELLAFLLLIFALSPHRQTLQDWARYRYQKNEKVTRNLITDLMRGEQSPATAAIALNLLSNILIITPAIIFLPLGNDRLSVFATVLLTSSSFLIYACITQLFLLMKTPKRGIFAIVAVGSVMLIPTLIDTILPLPAIISLAFFPIAESLFSTPAVMFFNLLAQWVVITLCSFQLTRQLKQAGQSETKLLA</sequence>
<reference evidence="2" key="1">
    <citation type="submission" date="2012-04" db="EMBL/GenBank/DDBJ databases">
        <title>Finished genome of Dactylococcopsis salina PCC 8305.</title>
        <authorList>
            <consortium name="US DOE Joint Genome Institute"/>
            <person name="Gugger M."/>
            <person name="Coursin T."/>
            <person name="Rippka R."/>
            <person name="Tandeau De Marsac N."/>
            <person name="Huntemann M."/>
            <person name="Wei C.-L."/>
            <person name="Han J."/>
            <person name="Detter J.C."/>
            <person name="Han C."/>
            <person name="Tapia R."/>
            <person name="Daligault H."/>
            <person name="Chen A."/>
            <person name="Krypides N."/>
            <person name="Mavromatis K."/>
            <person name="Markowitz V."/>
            <person name="Szeto E."/>
            <person name="Ivanova N."/>
            <person name="Ovchinnikova G."/>
            <person name="Pagani I."/>
            <person name="Pati A."/>
            <person name="Goodwin L."/>
            <person name="Peters L."/>
            <person name="Pitluck S."/>
            <person name="Woyke T."/>
            <person name="Kerfeld C."/>
        </authorList>
    </citation>
    <scope>NUCLEOTIDE SEQUENCE [LARGE SCALE GENOMIC DNA]</scope>
    <source>
        <strain evidence="2">PCC 8305</strain>
    </source>
</reference>
<proteinExistence type="predicted"/>
<keyword evidence="1" id="KW-1133">Transmembrane helix</keyword>
<accession>K9YU68</accession>
<dbReference type="OrthoDB" id="458286at2"/>
<keyword evidence="1" id="KW-0812">Transmembrane</keyword>
<keyword evidence="1" id="KW-0472">Membrane</keyword>
<evidence type="ECO:0000313" key="2">
    <source>
        <dbReference type="EMBL" id="AFZ50439.1"/>
    </source>
</evidence>
<keyword evidence="3" id="KW-1185">Reference proteome</keyword>
<evidence type="ECO:0000256" key="1">
    <source>
        <dbReference type="SAM" id="Phobius"/>
    </source>
</evidence>
<feature type="transmembrane region" description="Helical" evidence="1">
    <location>
        <begin position="443"/>
        <end position="467"/>
    </location>
</feature>
<evidence type="ECO:0000313" key="3">
    <source>
        <dbReference type="Proteomes" id="UP000010482"/>
    </source>
</evidence>
<protein>
    <submittedName>
        <fullName evidence="2">Uncharacterized protein</fullName>
    </submittedName>
</protein>
<dbReference type="KEGG" id="dsl:Dacsa_1779"/>
<dbReference type="HOGENOM" id="CLU_031448_0_0_3"/>
<dbReference type="STRING" id="13035.Dacsa_1779"/>
<dbReference type="PATRIC" id="fig|13035.3.peg.2014"/>
<gene>
    <name evidence="2" type="ORF">Dacsa_1779</name>
</gene>
<dbReference type="EMBL" id="CP003944">
    <property type="protein sequence ID" value="AFZ50439.1"/>
    <property type="molecule type" value="Genomic_DNA"/>
</dbReference>
<feature type="transmembrane region" description="Helical" evidence="1">
    <location>
        <begin position="516"/>
        <end position="536"/>
    </location>
</feature>
<dbReference type="eggNOG" id="COG1668">
    <property type="taxonomic scope" value="Bacteria"/>
</dbReference>
<feature type="transmembrane region" description="Helical" evidence="1">
    <location>
        <begin position="414"/>
        <end position="437"/>
    </location>
</feature>
<dbReference type="AlphaFoldDB" id="K9YU68"/>
<name>K9YU68_DACS8</name>
<feature type="transmembrane region" description="Helical" evidence="1">
    <location>
        <begin position="28"/>
        <end position="47"/>
    </location>
</feature>
<feature type="transmembrane region" description="Helical" evidence="1">
    <location>
        <begin position="177"/>
        <end position="203"/>
    </location>
</feature>
<feature type="transmembrane region" description="Helical" evidence="1">
    <location>
        <begin position="332"/>
        <end position="349"/>
    </location>
</feature>
<feature type="transmembrane region" description="Helical" evidence="1">
    <location>
        <begin position="292"/>
        <end position="311"/>
    </location>
</feature>
<dbReference type="RefSeq" id="WP_015229436.1">
    <property type="nucleotide sequence ID" value="NC_019780.1"/>
</dbReference>
<feature type="transmembrane region" description="Helical" evidence="1">
    <location>
        <begin position="474"/>
        <end position="504"/>
    </location>
</feature>
<feature type="transmembrane region" description="Helical" evidence="1">
    <location>
        <begin position="355"/>
        <end position="375"/>
    </location>
</feature>
<feature type="transmembrane region" description="Helical" evidence="1">
    <location>
        <begin position="215"/>
        <end position="234"/>
    </location>
</feature>
<organism evidence="2 3">
    <name type="scientific">Dactylococcopsis salina (strain PCC 8305)</name>
    <name type="common">Myxobactron salinum</name>
    <dbReference type="NCBI Taxonomy" id="13035"/>
    <lineage>
        <taxon>Bacteria</taxon>
        <taxon>Bacillati</taxon>
        <taxon>Cyanobacteriota</taxon>
        <taxon>Cyanophyceae</taxon>
        <taxon>Nodosilineales</taxon>
        <taxon>Cymatolegaceae</taxon>
        <taxon>Dactylococcopsis</taxon>
    </lineage>
</organism>
<feature type="transmembrane region" description="Helical" evidence="1">
    <location>
        <begin position="99"/>
        <end position="120"/>
    </location>
</feature>
<dbReference type="Proteomes" id="UP000010482">
    <property type="component" value="Chromosome"/>
</dbReference>